<dbReference type="AlphaFoldDB" id="G4WVB4"/>
<sequence length="538" mass="61404">MKRLTIPTLTDSQKILVAMAVIPALTVYWFGQITFFIDSHTYALNGYYLFDPMNGCNYYWRTFGYPLALALTGVRWLGSFEGILLLQALAAMVMPWMLYRMLRLLSESFAFWATLLLSVSLLPNLFQDTIYPDQLQVCLGFIVSYYAVRAVLHPSLAAFRRVMIWIGIIMFFRPTLLAFYGVLPLLCWYSARHAKRQDGAVRPYLQMLAIGTLCIATAQMGHAMLNAQVFQRCAEENKGAIPDQYSMLGKQLFVNAYLYSYGIDDIFSAQTGAATGELAEGIYDFMHSDGMLARIREQQHLPKLRELQESGQKKGLADYVLTHPHHDYFWLIYFTPVADSIFRDASLEMYWSHPTIIARVLWFSWNGFTYGEQGLLQDGADLRYLYLVPNFSPAWIILDPNYKILPPALADELRGHLQYRYISQETSDLINVWWTALFAWIAQLVMWLAAIGVFLLPLLYAMPKARREFAVSAPMLAVCEGLLWLHVLPLMLMTIPMVRYQSEAVITAVPAAAVTAWVLWCLFSPLPKPCVDKTFPPP</sequence>
<dbReference type="EMBL" id="JF429407">
    <property type="protein sequence ID" value="AEQ20366.1"/>
    <property type="molecule type" value="Genomic_DNA"/>
</dbReference>
<evidence type="ECO:0000313" key="3">
    <source>
        <dbReference type="EMBL" id="AEQ20366.1"/>
    </source>
</evidence>
<proteinExistence type="predicted"/>
<keyword evidence="1" id="KW-0472">Membrane</keyword>
<feature type="transmembrane region" description="Helical" evidence="1">
    <location>
        <begin position="504"/>
        <end position="523"/>
    </location>
</feature>
<name>G4WVB4_9BACT</name>
<feature type="transmembrane region" description="Helical" evidence="1">
    <location>
        <begin position="473"/>
        <end position="498"/>
    </location>
</feature>
<accession>G4WVB4</accession>
<protein>
    <recommendedName>
        <fullName evidence="2">Glycosyltransferase RgtA/B/C/D-like domain-containing protein</fullName>
    </recommendedName>
</protein>
<dbReference type="Pfam" id="PF13231">
    <property type="entry name" value="PMT_2"/>
    <property type="match status" value="1"/>
</dbReference>
<feature type="transmembrane region" description="Helical" evidence="1">
    <location>
        <begin position="58"/>
        <end position="77"/>
    </location>
</feature>
<feature type="transmembrane region" description="Helical" evidence="1">
    <location>
        <begin position="83"/>
        <end position="102"/>
    </location>
</feature>
<feature type="transmembrane region" description="Helical" evidence="1">
    <location>
        <begin position="109"/>
        <end position="126"/>
    </location>
</feature>
<keyword evidence="1" id="KW-1133">Transmembrane helix</keyword>
<dbReference type="InterPro" id="IPR038731">
    <property type="entry name" value="RgtA/B/C-like"/>
</dbReference>
<feature type="transmembrane region" description="Helical" evidence="1">
    <location>
        <begin position="15"/>
        <end position="37"/>
    </location>
</feature>
<reference evidence="3" key="1">
    <citation type="journal article" date="2011" name="J. Bacteriol.">
        <title>Long-chain N-acyl amino acid synthases are linked to the putative PEP-CTERM/exosortase protein-sorting system in Gram-negative bacteria.</title>
        <authorList>
            <person name="Craig J.W."/>
            <person name="Cherry M.A."/>
            <person name="Brady S.F."/>
        </authorList>
    </citation>
    <scope>NUCLEOTIDE SEQUENCE</scope>
</reference>
<organism evidence="3">
    <name type="scientific">uncultured bacterium CSL1</name>
    <dbReference type="NCBI Taxonomy" id="1091565"/>
    <lineage>
        <taxon>Bacteria</taxon>
        <taxon>environmental samples</taxon>
    </lineage>
</organism>
<evidence type="ECO:0000256" key="1">
    <source>
        <dbReference type="SAM" id="Phobius"/>
    </source>
</evidence>
<feature type="domain" description="Glycosyltransferase RgtA/B/C/D-like" evidence="2">
    <location>
        <begin position="80"/>
        <end position="215"/>
    </location>
</feature>
<keyword evidence="1" id="KW-0812">Transmembrane</keyword>
<feature type="transmembrane region" description="Helical" evidence="1">
    <location>
        <begin position="162"/>
        <end position="183"/>
    </location>
</feature>
<evidence type="ECO:0000259" key="2">
    <source>
        <dbReference type="Pfam" id="PF13231"/>
    </source>
</evidence>
<feature type="transmembrane region" description="Helical" evidence="1">
    <location>
        <begin position="432"/>
        <end position="461"/>
    </location>
</feature>